<evidence type="ECO:0000256" key="1">
    <source>
        <dbReference type="SAM" id="Phobius"/>
    </source>
</evidence>
<keyword evidence="1" id="KW-0812">Transmembrane</keyword>
<evidence type="ECO:0000313" key="2">
    <source>
        <dbReference type="EMBL" id="CZR54228.1"/>
    </source>
</evidence>
<reference evidence="2 3" key="1">
    <citation type="submission" date="2016-03" db="EMBL/GenBank/DDBJ databases">
        <authorList>
            <person name="Ploux O."/>
        </authorList>
    </citation>
    <scope>NUCLEOTIDE SEQUENCE [LARGE SCALE GENOMIC DNA]</scope>
    <source>
        <strain evidence="2 3">UAMH 11012</strain>
    </source>
</reference>
<accession>A0A1L7WN93</accession>
<keyword evidence="3" id="KW-1185">Reference proteome</keyword>
<organism evidence="2 3">
    <name type="scientific">Phialocephala subalpina</name>
    <dbReference type="NCBI Taxonomy" id="576137"/>
    <lineage>
        <taxon>Eukaryota</taxon>
        <taxon>Fungi</taxon>
        <taxon>Dikarya</taxon>
        <taxon>Ascomycota</taxon>
        <taxon>Pezizomycotina</taxon>
        <taxon>Leotiomycetes</taxon>
        <taxon>Helotiales</taxon>
        <taxon>Mollisiaceae</taxon>
        <taxon>Phialocephala</taxon>
        <taxon>Phialocephala fortinii species complex</taxon>
    </lineage>
</organism>
<protein>
    <submittedName>
        <fullName evidence="2">Uncharacterized protein</fullName>
    </submittedName>
</protein>
<feature type="transmembrane region" description="Helical" evidence="1">
    <location>
        <begin position="177"/>
        <end position="207"/>
    </location>
</feature>
<gene>
    <name evidence="2" type="ORF">PAC_04111</name>
</gene>
<keyword evidence="1" id="KW-1133">Transmembrane helix</keyword>
<dbReference type="OrthoDB" id="3540210at2759"/>
<dbReference type="EMBL" id="FJOG01000004">
    <property type="protein sequence ID" value="CZR54228.1"/>
    <property type="molecule type" value="Genomic_DNA"/>
</dbReference>
<name>A0A1L7WN93_9HELO</name>
<dbReference type="Proteomes" id="UP000184330">
    <property type="component" value="Unassembled WGS sequence"/>
</dbReference>
<feature type="transmembrane region" description="Helical" evidence="1">
    <location>
        <begin position="41"/>
        <end position="58"/>
    </location>
</feature>
<proteinExistence type="predicted"/>
<sequence>MSILPSKILVDDFKKDVLVNRVWVDYDRSLLLGPRILVPEWWAFFWVSLFAVWITLWAPQYWKLIQRIVLPLIEAYCKRRAQKANVTGHFDDMMGDGWEDDIALRTLVGGRYEEAITNIREARTADEASALLFRLLISNITSSPIHLPGDHSNTRKPLLTRARLKCKTWVQNLRTEGLTIIITVLAFFLCGFIFALIAAAGTAVVYLELDSNGISTSPSCGLWWPPDDGSADAEKFYRELGRTEEAVEAYYRSCYEQESSLQDCAIFPHRDLYSTITEHNDCPFRNQSMCLPGKNLVITLDTGYVDSKYVGISSAHRPFFRRRTICSPLVSDGFVKIKSFLLGSMNSTRFFYGRDDFSSKRYGDDNRTFTQVKIGSPIYGYVPGGYTVTTRTEIGDHQLGYHPIEGLTSSKGVTTLIFIIAENLQYSKASEDPIFPAKRRTRIEECSSASETETCWKDDSIHATALGCVESAEVCSEPKSDCLEAYGPRRSLVPQSWSSVEESILLFNGIKLSSLSFALQTRGAYLLMPHGESSMEARLFRWRRTNGNWKCGGFST</sequence>
<dbReference type="AlphaFoldDB" id="A0A1L7WN93"/>
<keyword evidence="1" id="KW-0472">Membrane</keyword>
<evidence type="ECO:0000313" key="3">
    <source>
        <dbReference type="Proteomes" id="UP000184330"/>
    </source>
</evidence>